<feature type="domain" description="PsbP C-terminal" evidence="1">
    <location>
        <begin position="201"/>
        <end position="354"/>
    </location>
</feature>
<accession>A0A1S3CCX5</accession>
<dbReference type="Proteomes" id="UP001652600">
    <property type="component" value="Chromosome 11"/>
</dbReference>
<dbReference type="Gramene" id="MELO3C023216.2.1">
    <property type="protein sequence ID" value="MELO3C023216.2.1"/>
    <property type="gene ID" value="MELO3C023216.2"/>
</dbReference>
<dbReference type="AlphaFoldDB" id="A0A1S3CCX5"/>
<dbReference type="InterPro" id="IPR016123">
    <property type="entry name" value="Mog1/PsbP_a/b/a-sand"/>
</dbReference>
<dbReference type="GO" id="GO:0005509">
    <property type="term" value="F:calcium ion binding"/>
    <property type="evidence" value="ECO:0007669"/>
    <property type="project" value="InterPro"/>
</dbReference>
<evidence type="ECO:0000313" key="4">
    <source>
        <dbReference type="RefSeq" id="XP_008460857.1"/>
    </source>
</evidence>
<gene>
    <name evidence="4" type="primary">LOC103499609</name>
    <name evidence="2" type="synonym">103499609</name>
</gene>
<dbReference type="Pfam" id="PF01789">
    <property type="entry name" value="PsbP"/>
    <property type="match status" value="1"/>
</dbReference>
<dbReference type="KEGG" id="cmo:103499609"/>
<dbReference type="InParanoid" id="A0A1S3CCX5"/>
<dbReference type="OrthoDB" id="2020701at2759"/>
<evidence type="ECO:0000313" key="2">
    <source>
        <dbReference type="EnsemblPlants" id="MELO3C023216.2.1"/>
    </source>
</evidence>
<evidence type="ECO:0000259" key="1">
    <source>
        <dbReference type="Pfam" id="PF01789"/>
    </source>
</evidence>
<protein>
    <submittedName>
        <fullName evidence="4">PsbP domain-containing protein 2, chloroplastic isoform X1</fullName>
    </submittedName>
</protein>
<reference evidence="2" key="1">
    <citation type="submission" date="2023-03" db="UniProtKB">
        <authorList>
            <consortium name="EnsemblPlants"/>
        </authorList>
    </citation>
    <scope>IDENTIFICATION</scope>
</reference>
<dbReference type="SUPFAM" id="SSF55724">
    <property type="entry name" value="Mog1p/PsbP-like"/>
    <property type="match status" value="1"/>
</dbReference>
<dbReference type="GO" id="GO:0009654">
    <property type="term" value="C:photosystem II oxygen evolving complex"/>
    <property type="evidence" value="ECO:0007669"/>
    <property type="project" value="InterPro"/>
</dbReference>
<dbReference type="GeneID" id="103499609"/>
<dbReference type="InterPro" id="IPR002683">
    <property type="entry name" value="PsbP_C"/>
</dbReference>
<dbReference type="Gene3D" id="3.40.50.1220">
    <property type="entry name" value="TPP-binding domain"/>
    <property type="match status" value="1"/>
</dbReference>
<dbReference type="GO" id="GO:0015979">
    <property type="term" value="P:photosynthesis"/>
    <property type="evidence" value="ECO:0007669"/>
    <property type="project" value="InterPro"/>
</dbReference>
<dbReference type="GO" id="GO:0019898">
    <property type="term" value="C:extrinsic component of membrane"/>
    <property type="evidence" value="ECO:0007669"/>
    <property type="project" value="InterPro"/>
</dbReference>
<organism evidence="3 4">
    <name type="scientific">Cucumis melo</name>
    <name type="common">Muskmelon</name>
    <dbReference type="NCBI Taxonomy" id="3656"/>
    <lineage>
        <taxon>Eukaryota</taxon>
        <taxon>Viridiplantae</taxon>
        <taxon>Streptophyta</taxon>
        <taxon>Embryophyta</taxon>
        <taxon>Tracheophyta</taxon>
        <taxon>Spermatophyta</taxon>
        <taxon>Magnoliopsida</taxon>
        <taxon>eudicotyledons</taxon>
        <taxon>Gunneridae</taxon>
        <taxon>Pentapetalae</taxon>
        <taxon>rosids</taxon>
        <taxon>fabids</taxon>
        <taxon>Cucurbitales</taxon>
        <taxon>Cucurbitaceae</taxon>
        <taxon>Benincaseae</taxon>
        <taxon>Cucumis</taxon>
    </lineage>
</organism>
<dbReference type="eggNOG" id="KOG2683">
    <property type="taxonomic scope" value="Eukaryota"/>
</dbReference>
<dbReference type="RefSeq" id="XP_008460857.1">
    <property type="nucleotide sequence ID" value="XM_008462635.2"/>
</dbReference>
<dbReference type="Gene3D" id="3.40.1000.10">
    <property type="entry name" value="Mog1/PsbP, alpha/beta/alpha sandwich"/>
    <property type="match status" value="1"/>
</dbReference>
<dbReference type="NCBIfam" id="NF040946">
    <property type="entry name" value="PSII_PsbP"/>
    <property type="match status" value="1"/>
</dbReference>
<name>A0A1S3CCX5_CUCME</name>
<dbReference type="PANTHER" id="PTHR31407:SF3">
    <property type="entry name" value="PSBP DOMAIN-CONTAINING PROTEIN 2, CHLOROPLASTIC"/>
    <property type="match status" value="1"/>
</dbReference>
<keyword evidence="3" id="KW-1185">Reference proteome</keyword>
<reference evidence="4" key="2">
    <citation type="submission" date="2025-04" db="UniProtKB">
        <authorList>
            <consortium name="RefSeq"/>
        </authorList>
    </citation>
    <scope>IDENTIFICATION</scope>
</reference>
<dbReference type="SMR" id="A0A1S3CCX5"/>
<dbReference type="EnsemblPlants" id="MELO3C023216.2.1">
    <property type="protein sequence ID" value="MELO3C023216.2.1"/>
    <property type="gene ID" value="MELO3C023216.2"/>
</dbReference>
<sequence length="359" mass="39459">MAMLIQFPSNLQFFHSSSFARKLDGNIMGDTAQPIGQSWGLHRKGRCLISLYCFSRNVETSRDISVSFSSIKGEKPHQNFLRGEKVAPDSEPPSLKDVDLLYNFLDRRSKLVVSIGAGISMECGIPDYKSPNGAYSSGDRPISHQHSASVTQEHMLGSSHLSTNSFLLLSRRALNVSVLSMFLYGFSPSISSAVFAEDFELERYTDSKEGFTLLRPSSWVKVDKAGATVLFEEGNKGSNNVGVVVNPVRLTSLGEFGTPQFVADKLIQAEKRKESTKDAAVVGVAERSGEGGLQVYEFEYTVDSTRGGMKRIFSAAFVASKKLYILNISHSDKPESPLDSQKRMMLEQVLHSFDAAPSS</sequence>
<dbReference type="PANTHER" id="PTHR31407">
    <property type="match status" value="1"/>
</dbReference>
<evidence type="ECO:0000313" key="3">
    <source>
        <dbReference type="Proteomes" id="UP001652600"/>
    </source>
</evidence>
<proteinExistence type="predicted"/>
<dbReference type="InterPro" id="IPR029035">
    <property type="entry name" value="DHS-like_NAD/FAD-binding_dom"/>
</dbReference>
<dbReference type="SUPFAM" id="SSF52467">
    <property type="entry name" value="DHS-like NAD/FAD-binding domain"/>
    <property type="match status" value="1"/>
</dbReference>